<dbReference type="Proteomes" id="UP000641152">
    <property type="component" value="Unassembled WGS sequence"/>
</dbReference>
<evidence type="ECO:0000313" key="1">
    <source>
        <dbReference type="EMBL" id="MBD9361283.1"/>
    </source>
</evidence>
<organism evidence="1 2">
    <name type="scientific">Methylomonas fluvii</name>
    <dbReference type="NCBI Taxonomy" id="1854564"/>
    <lineage>
        <taxon>Bacteria</taxon>
        <taxon>Pseudomonadati</taxon>
        <taxon>Pseudomonadota</taxon>
        <taxon>Gammaproteobacteria</taxon>
        <taxon>Methylococcales</taxon>
        <taxon>Methylococcaceae</taxon>
        <taxon>Methylomonas</taxon>
    </lineage>
</organism>
<dbReference type="PANTHER" id="PTHR46124">
    <property type="entry name" value="D-AMINOACYL-TRNA DEACYLASE"/>
    <property type="match status" value="1"/>
</dbReference>
<proteinExistence type="predicted"/>
<keyword evidence="2" id="KW-1185">Reference proteome</keyword>
<sequence length="233" mass="25635">MIIETANDTLSLADTYIDIHCHQTGSHQAIEMISIATQDFDVTATHNGFYSLGLHPWHLDKEDAETALWKISAASQDPHLLAIGECGLDKAIATPLTTQIPAFMSQIKLANQLGKPLIIHCVRAFNELIQIKKSTLNTKIPWIIHGFNGKPALADQLTRHGFYLSFGAALLDPRCHAGKALSRTPADRLFLETDTANVSIDAIYAAAAKMLGLDIATLRQQILSNFKRVFLHD</sequence>
<dbReference type="InterPro" id="IPR032466">
    <property type="entry name" value="Metal_Hydrolase"/>
</dbReference>
<dbReference type="Pfam" id="PF01026">
    <property type="entry name" value="TatD_DNase"/>
    <property type="match status" value="1"/>
</dbReference>
<gene>
    <name evidence="1" type="ORF">EBB_12215</name>
</gene>
<dbReference type="PIRSF" id="PIRSF005902">
    <property type="entry name" value="DNase_TatD"/>
    <property type="match status" value="1"/>
</dbReference>
<dbReference type="InterPro" id="IPR001130">
    <property type="entry name" value="TatD-like"/>
</dbReference>
<name>A0ABR9DG37_9GAMM</name>
<comment type="caution">
    <text evidence="1">The sequence shown here is derived from an EMBL/GenBank/DDBJ whole genome shotgun (WGS) entry which is preliminary data.</text>
</comment>
<dbReference type="PANTHER" id="PTHR46124:SF3">
    <property type="entry name" value="HYDROLASE"/>
    <property type="match status" value="1"/>
</dbReference>
<dbReference type="Gene3D" id="3.20.20.140">
    <property type="entry name" value="Metal-dependent hydrolases"/>
    <property type="match status" value="1"/>
</dbReference>
<evidence type="ECO:0000313" key="2">
    <source>
        <dbReference type="Proteomes" id="UP000641152"/>
    </source>
</evidence>
<accession>A0ABR9DG37</accession>
<keyword evidence="1" id="KW-0378">Hydrolase</keyword>
<dbReference type="EMBL" id="JACXST010000002">
    <property type="protein sequence ID" value="MBD9361283.1"/>
    <property type="molecule type" value="Genomic_DNA"/>
</dbReference>
<protein>
    <submittedName>
        <fullName evidence="1">TatD family hydrolase</fullName>
    </submittedName>
</protein>
<reference evidence="1 2" key="1">
    <citation type="submission" date="2020-09" db="EMBL/GenBank/DDBJ databases">
        <title>Methylomonas albis sp. nov. and Methylomonas fluvii sp. nov.: Two cold-adapted methanotrophs from the River Elbe and an amended description of Methylovulum psychrotolerans strain Eb1.</title>
        <authorList>
            <person name="Bussmann I.K."/>
            <person name="Klings K.-W."/>
            <person name="Warnstedt J."/>
            <person name="Hoppert M."/>
            <person name="Saborowski A."/>
            <person name="Horn F."/>
            <person name="Liebner S."/>
        </authorList>
    </citation>
    <scope>NUCLEOTIDE SEQUENCE [LARGE SCALE GENOMIC DNA]</scope>
    <source>
        <strain evidence="1 2">EbB</strain>
    </source>
</reference>
<dbReference type="SUPFAM" id="SSF51556">
    <property type="entry name" value="Metallo-dependent hydrolases"/>
    <property type="match status" value="1"/>
</dbReference>
<dbReference type="RefSeq" id="WP_192394113.1">
    <property type="nucleotide sequence ID" value="NZ_CAJHIU010000002.1"/>
</dbReference>
<dbReference type="GO" id="GO:0016787">
    <property type="term" value="F:hydrolase activity"/>
    <property type="evidence" value="ECO:0007669"/>
    <property type="project" value="UniProtKB-KW"/>
</dbReference>